<dbReference type="Gene3D" id="3.90.1150.10">
    <property type="entry name" value="Aspartate Aminotransferase, domain 1"/>
    <property type="match status" value="1"/>
</dbReference>
<dbReference type="AlphaFoldDB" id="E4N6B7"/>
<dbReference type="RefSeq" id="WP_014134067.1">
    <property type="nucleotide sequence ID" value="NC_016109.1"/>
</dbReference>
<feature type="domain" description="Aminotransferase class I/classII large" evidence="7">
    <location>
        <begin position="33"/>
        <end position="396"/>
    </location>
</feature>
<evidence type="ECO:0000256" key="4">
    <source>
        <dbReference type="ARBA" id="ARBA00022679"/>
    </source>
</evidence>
<dbReference type="KEGG" id="ksk:KSE_09110"/>
<accession>E4N6B7</accession>
<gene>
    <name evidence="8" type="ordered locus">KSE_09110</name>
</gene>
<comment type="cofactor">
    <cofactor evidence="1">
        <name>pyridoxal 5'-phosphate</name>
        <dbReference type="ChEBI" id="CHEBI:597326"/>
    </cofactor>
</comment>
<dbReference type="InterPro" id="IPR015422">
    <property type="entry name" value="PyrdxlP-dep_Trfase_small"/>
</dbReference>
<comment type="similarity">
    <text evidence="2">Belongs to the class-I pyridoxal-phosphate-dependent aminotransferase family.</text>
</comment>
<sequence>MVFIRSSRFAEVRYEIRGPLSEEARVLEEAGRTVLRLNTGDPAAFGFRPPPAFLAEVLLRARHSNGYSDARGLLESRQAVAEWYRAQGVADVGAGDVVLGNGTSELIAMALQALLEPGDEVLVPSPDYPAWTANTSFASGRPVHYRCDESAGWLPDLDDLAARVTSRTRAVVLINPNNPTGAVYPGETVEGVLEIARRHGLMVLSDEVYDRILYDGAVHQRPAALGPDVVCLTFGSLSKSYRVAGFRAGWVVLSGHRSSARDYFEGLLALASLRVCANTLGQCAVEVALADPESRGTLNLALPGARLHQQREQAWKRLTAIPGVSCVKPMGAVYAFARLDPEVYKIHDDGRLALDLLRSKRVQIVQGTGFNWPAPDHFRMLTLPRVEVIDTAVNRIERFLADYVQ</sequence>
<dbReference type="SUPFAM" id="SSF53383">
    <property type="entry name" value="PLP-dependent transferases"/>
    <property type="match status" value="1"/>
</dbReference>
<dbReference type="Gene3D" id="3.40.640.10">
    <property type="entry name" value="Type I PLP-dependent aspartate aminotransferase-like (Major domain)"/>
    <property type="match status" value="1"/>
</dbReference>
<dbReference type="Pfam" id="PF00155">
    <property type="entry name" value="Aminotran_1_2"/>
    <property type="match status" value="1"/>
</dbReference>
<dbReference type="InterPro" id="IPR015421">
    <property type="entry name" value="PyrdxlP-dep_Trfase_major"/>
</dbReference>
<dbReference type="InterPro" id="IPR015424">
    <property type="entry name" value="PyrdxlP-dep_Trfase"/>
</dbReference>
<dbReference type="eggNOG" id="COG0436">
    <property type="taxonomic scope" value="Bacteria"/>
</dbReference>
<evidence type="ECO:0000256" key="5">
    <source>
        <dbReference type="ARBA" id="ARBA00022898"/>
    </source>
</evidence>
<dbReference type="Proteomes" id="UP000007076">
    <property type="component" value="Chromosome"/>
</dbReference>
<keyword evidence="5" id="KW-0663">Pyridoxal phosphate</keyword>
<dbReference type="InterPro" id="IPR051926">
    <property type="entry name" value="Ala_Aminotransferase"/>
</dbReference>
<evidence type="ECO:0000256" key="1">
    <source>
        <dbReference type="ARBA" id="ARBA00001933"/>
    </source>
</evidence>
<organism evidence="8 9">
    <name type="scientific">Kitasatospora setae (strain ATCC 33774 / DSM 43861 / JCM 3304 / KCC A-0304 / NBRC 14216 / KM-6054)</name>
    <name type="common">Streptomyces setae</name>
    <dbReference type="NCBI Taxonomy" id="452652"/>
    <lineage>
        <taxon>Bacteria</taxon>
        <taxon>Bacillati</taxon>
        <taxon>Actinomycetota</taxon>
        <taxon>Actinomycetes</taxon>
        <taxon>Kitasatosporales</taxon>
        <taxon>Streptomycetaceae</taxon>
        <taxon>Kitasatospora</taxon>
    </lineage>
</organism>
<dbReference type="STRING" id="452652.KSE_09110"/>
<evidence type="ECO:0000313" key="8">
    <source>
        <dbReference type="EMBL" id="BAJ26748.1"/>
    </source>
</evidence>
<protein>
    <recommendedName>
        <fullName evidence="6">alanine transaminase</fullName>
        <ecNumber evidence="6">2.6.1.2</ecNumber>
    </recommendedName>
</protein>
<dbReference type="EC" id="2.6.1.2" evidence="6"/>
<dbReference type="GO" id="GO:0004021">
    <property type="term" value="F:L-alanine:2-oxoglutarate aminotransferase activity"/>
    <property type="evidence" value="ECO:0007669"/>
    <property type="project" value="UniProtKB-EC"/>
</dbReference>
<keyword evidence="3 8" id="KW-0032">Aminotransferase</keyword>
<dbReference type="PANTHER" id="PTHR43488:SF2">
    <property type="entry name" value="GLUTAMATE-PYRUVATE AMINOTRANSFERASE ALAA"/>
    <property type="match status" value="1"/>
</dbReference>
<dbReference type="PANTHER" id="PTHR43488">
    <property type="entry name" value="GLUTAMATE-PYRUVATE AMINOTRANSFERASE ALAA"/>
    <property type="match status" value="1"/>
</dbReference>
<dbReference type="CDD" id="cd00609">
    <property type="entry name" value="AAT_like"/>
    <property type="match status" value="1"/>
</dbReference>
<keyword evidence="4 8" id="KW-0808">Transferase</keyword>
<evidence type="ECO:0000256" key="3">
    <source>
        <dbReference type="ARBA" id="ARBA00022576"/>
    </source>
</evidence>
<dbReference type="HOGENOM" id="CLU_017584_4_2_11"/>
<dbReference type="GO" id="GO:0030170">
    <property type="term" value="F:pyridoxal phosphate binding"/>
    <property type="evidence" value="ECO:0007669"/>
    <property type="project" value="InterPro"/>
</dbReference>
<evidence type="ECO:0000256" key="6">
    <source>
        <dbReference type="ARBA" id="ARBA00026106"/>
    </source>
</evidence>
<dbReference type="InterPro" id="IPR004839">
    <property type="entry name" value="Aminotransferase_I/II_large"/>
</dbReference>
<evidence type="ECO:0000313" key="9">
    <source>
        <dbReference type="Proteomes" id="UP000007076"/>
    </source>
</evidence>
<reference evidence="8 9" key="1">
    <citation type="journal article" date="2010" name="DNA Res.">
        <title>Genome sequence of Kitasatospora setae NBRC 14216T: an evolutionary snapshot of the family Streptomycetaceae.</title>
        <authorList>
            <person name="Ichikawa N."/>
            <person name="Oguchi A."/>
            <person name="Ikeda H."/>
            <person name="Ishikawa J."/>
            <person name="Kitani S."/>
            <person name="Watanabe Y."/>
            <person name="Nakamura S."/>
            <person name="Katano Y."/>
            <person name="Kishi E."/>
            <person name="Sasagawa M."/>
            <person name="Ankai A."/>
            <person name="Fukui S."/>
            <person name="Hashimoto Y."/>
            <person name="Kamata S."/>
            <person name="Otoguro M."/>
            <person name="Tanikawa S."/>
            <person name="Nihira T."/>
            <person name="Horinouchi S."/>
            <person name="Ohnishi Y."/>
            <person name="Hayakawa M."/>
            <person name="Kuzuyama T."/>
            <person name="Arisawa A."/>
            <person name="Nomoto F."/>
            <person name="Miura H."/>
            <person name="Takahashi Y."/>
            <person name="Fujita N."/>
        </authorList>
    </citation>
    <scope>NUCLEOTIDE SEQUENCE [LARGE SCALE GENOMIC DNA]</scope>
    <source>
        <strain evidence="9">ATCC 33774 / DSM 43861 / JCM 3304 / KCC A-0304 / NBRC 14216 / KM-6054</strain>
    </source>
</reference>
<keyword evidence="9" id="KW-1185">Reference proteome</keyword>
<evidence type="ECO:0000256" key="2">
    <source>
        <dbReference type="ARBA" id="ARBA00007441"/>
    </source>
</evidence>
<proteinExistence type="inferred from homology"/>
<evidence type="ECO:0000259" key="7">
    <source>
        <dbReference type="Pfam" id="PF00155"/>
    </source>
</evidence>
<dbReference type="PATRIC" id="fig|452652.3.peg.899"/>
<dbReference type="EMBL" id="AP010968">
    <property type="protein sequence ID" value="BAJ26748.1"/>
    <property type="molecule type" value="Genomic_DNA"/>
</dbReference>
<name>E4N6B7_KITSK</name>